<dbReference type="Gene3D" id="3.40.50.1390">
    <property type="entry name" value="Resolvase, N-terminal catalytic domain"/>
    <property type="match status" value="1"/>
</dbReference>
<dbReference type="Pfam" id="PF00239">
    <property type="entry name" value="Resolvase"/>
    <property type="match status" value="1"/>
</dbReference>
<proteinExistence type="inferred from homology"/>
<evidence type="ECO:0000313" key="9">
    <source>
        <dbReference type="Proteomes" id="UP000254069"/>
    </source>
</evidence>
<dbReference type="InterPro" id="IPR050639">
    <property type="entry name" value="SSR_resolvase"/>
</dbReference>
<keyword evidence="3" id="KW-0238">DNA-binding</keyword>
<evidence type="ECO:0000256" key="1">
    <source>
        <dbReference type="ARBA" id="ARBA00009913"/>
    </source>
</evidence>
<comment type="similarity">
    <text evidence="1">Belongs to the site-specific recombinase resolvase family.</text>
</comment>
<dbReference type="CDD" id="cd03768">
    <property type="entry name" value="SR_ResInv"/>
    <property type="match status" value="1"/>
</dbReference>
<dbReference type="Proteomes" id="UP000254069">
    <property type="component" value="Unassembled WGS sequence"/>
</dbReference>
<feature type="active site" description="O-(5'-phospho-DNA)-serine intermediate" evidence="5 6">
    <location>
        <position position="10"/>
    </location>
</feature>
<dbReference type="InterPro" id="IPR006119">
    <property type="entry name" value="Resolv_N"/>
</dbReference>
<evidence type="ECO:0000256" key="5">
    <source>
        <dbReference type="PIRSR" id="PIRSR606118-50"/>
    </source>
</evidence>
<dbReference type="EMBL" id="UGYO01000001">
    <property type="protein sequence ID" value="SUI46215.1"/>
    <property type="molecule type" value="Genomic_DNA"/>
</dbReference>
<feature type="domain" description="Resolvase/invertase-type recombinase catalytic" evidence="7">
    <location>
        <begin position="2"/>
        <end position="139"/>
    </location>
</feature>
<dbReference type="PROSITE" id="PS00397">
    <property type="entry name" value="RECOMBINASES_1"/>
    <property type="match status" value="1"/>
</dbReference>
<dbReference type="Gene3D" id="1.10.10.60">
    <property type="entry name" value="Homeodomain-like"/>
    <property type="match status" value="1"/>
</dbReference>
<dbReference type="SUPFAM" id="SSF53041">
    <property type="entry name" value="Resolvase-like"/>
    <property type="match status" value="1"/>
</dbReference>
<accession>A0A379YJP5</accession>
<organism evidence="8 9">
    <name type="scientific">Shewanella algae</name>
    <dbReference type="NCBI Taxonomy" id="38313"/>
    <lineage>
        <taxon>Bacteria</taxon>
        <taxon>Pseudomonadati</taxon>
        <taxon>Pseudomonadota</taxon>
        <taxon>Gammaproteobacteria</taxon>
        <taxon>Alteromonadales</taxon>
        <taxon>Shewanellaceae</taxon>
        <taxon>Shewanella</taxon>
    </lineage>
</organism>
<gene>
    <name evidence="8" type="primary">hin</name>
    <name evidence="8" type="ORF">NCTC10738_00157</name>
</gene>
<keyword evidence="2" id="KW-0229">DNA integration</keyword>
<dbReference type="InterPro" id="IPR036162">
    <property type="entry name" value="Resolvase-like_N_sf"/>
</dbReference>
<dbReference type="RefSeq" id="WP_115388972.1">
    <property type="nucleotide sequence ID" value="NZ_JADZHC010000038.1"/>
</dbReference>
<evidence type="ECO:0000256" key="4">
    <source>
        <dbReference type="ARBA" id="ARBA00023172"/>
    </source>
</evidence>
<dbReference type="InterPro" id="IPR006118">
    <property type="entry name" value="Recombinase_CS"/>
</dbReference>
<evidence type="ECO:0000313" key="8">
    <source>
        <dbReference type="EMBL" id="SUI46215.1"/>
    </source>
</evidence>
<dbReference type="Pfam" id="PF13936">
    <property type="entry name" value="HTH_38"/>
    <property type="match status" value="1"/>
</dbReference>
<evidence type="ECO:0000256" key="3">
    <source>
        <dbReference type="ARBA" id="ARBA00023125"/>
    </source>
</evidence>
<dbReference type="PROSITE" id="PS00398">
    <property type="entry name" value="RECOMBINASES_2"/>
    <property type="match status" value="1"/>
</dbReference>
<dbReference type="InterPro" id="IPR025246">
    <property type="entry name" value="IS30-like_HTH"/>
</dbReference>
<dbReference type="GO" id="GO:0003677">
    <property type="term" value="F:DNA binding"/>
    <property type="evidence" value="ECO:0007669"/>
    <property type="project" value="UniProtKB-KW"/>
</dbReference>
<evidence type="ECO:0000256" key="2">
    <source>
        <dbReference type="ARBA" id="ARBA00022908"/>
    </source>
</evidence>
<dbReference type="PANTHER" id="PTHR30461">
    <property type="entry name" value="DNA-INVERTASE FROM LAMBDOID PROPHAGE"/>
    <property type="match status" value="1"/>
</dbReference>
<evidence type="ECO:0000256" key="6">
    <source>
        <dbReference type="PROSITE-ProRule" id="PRU10137"/>
    </source>
</evidence>
<name>A0A379YJP5_9GAMM</name>
<evidence type="ECO:0000259" key="7">
    <source>
        <dbReference type="PROSITE" id="PS51736"/>
    </source>
</evidence>
<sequence>MAIFGYARVSTGSQDYDLQVDAIKNRYPDAVIRAEKATGTKRGEATRPVLELLLDMISEGDKLVIHRLDRLARSTKDLLDIVDALKSKGATLEILNQNIDTSTSTGRAFLSMLAVFAEFEHGIRAERVAAGVAKAKAAGKYKGRAPDVAKHERIRALRAEGVSLRKIANECGCSLSTVQRALGMSA</sequence>
<dbReference type="PANTHER" id="PTHR30461:SF26">
    <property type="entry name" value="RESOLVASE HOMOLOG YNEB"/>
    <property type="match status" value="1"/>
</dbReference>
<keyword evidence="4" id="KW-0233">DNA recombination</keyword>
<dbReference type="GO" id="GO:0000150">
    <property type="term" value="F:DNA strand exchange activity"/>
    <property type="evidence" value="ECO:0007669"/>
    <property type="project" value="InterPro"/>
</dbReference>
<reference evidence="8 9" key="1">
    <citation type="submission" date="2018-06" db="EMBL/GenBank/DDBJ databases">
        <authorList>
            <consortium name="Pathogen Informatics"/>
            <person name="Doyle S."/>
        </authorList>
    </citation>
    <scope>NUCLEOTIDE SEQUENCE [LARGE SCALE GENOMIC DNA]</scope>
    <source>
        <strain evidence="8 9">NCTC10738</strain>
    </source>
</reference>
<dbReference type="SMART" id="SM00857">
    <property type="entry name" value="Resolvase"/>
    <property type="match status" value="1"/>
</dbReference>
<dbReference type="GO" id="GO:0015074">
    <property type="term" value="P:DNA integration"/>
    <property type="evidence" value="ECO:0007669"/>
    <property type="project" value="UniProtKB-KW"/>
</dbReference>
<dbReference type="PROSITE" id="PS51736">
    <property type="entry name" value="RECOMBINASES_3"/>
    <property type="match status" value="1"/>
</dbReference>
<keyword evidence="9" id="KW-1185">Reference proteome</keyword>
<protein>
    <submittedName>
        <fullName evidence="8">DNA-invertase hin</fullName>
    </submittedName>
</protein>
<dbReference type="AlphaFoldDB" id="A0A379YJP5"/>